<dbReference type="RefSeq" id="WP_114497028.1">
    <property type="nucleotide sequence ID" value="NZ_QPJW01000004.1"/>
</dbReference>
<evidence type="ECO:0000313" key="1">
    <source>
        <dbReference type="EMBL" id="RCX19783.1"/>
    </source>
</evidence>
<dbReference type="EMBL" id="QPJW01000004">
    <property type="protein sequence ID" value="RCX19783.1"/>
    <property type="molecule type" value="Genomic_DNA"/>
</dbReference>
<proteinExistence type="predicted"/>
<keyword evidence="2" id="KW-1185">Reference proteome</keyword>
<dbReference type="AlphaFoldDB" id="A0A369BE06"/>
<name>A0A369BE06_9BACL</name>
<comment type="caution">
    <text evidence="1">The sequence shown here is derived from an EMBL/GenBank/DDBJ whole genome shotgun (WGS) entry which is preliminary data.</text>
</comment>
<organism evidence="1 2">
    <name type="scientific">Fontibacillus phaseoli</name>
    <dbReference type="NCBI Taxonomy" id="1416533"/>
    <lineage>
        <taxon>Bacteria</taxon>
        <taxon>Bacillati</taxon>
        <taxon>Bacillota</taxon>
        <taxon>Bacilli</taxon>
        <taxon>Bacillales</taxon>
        <taxon>Paenibacillaceae</taxon>
        <taxon>Fontibacillus</taxon>
    </lineage>
</organism>
<dbReference type="Proteomes" id="UP000253090">
    <property type="component" value="Unassembled WGS sequence"/>
</dbReference>
<sequence length="60" mass="7086">MEEQPKVPVQVPGDLYNRIFAIQATQPELMVEYSVWNQIFANLPRDYQLPDLQVLERTRP</sequence>
<gene>
    <name evidence="1" type="ORF">DFP94_104238</name>
</gene>
<evidence type="ECO:0000313" key="2">
    <source>
        <dbReference type="Proteomes" id="UP000253090"/>
    </source>
</evidence>
<accession>A0A369BE06</accession>
<reference evidence="1 2" key="1">
    <citation type="submission" date="2018-07" db="EMBL/GenBank/DDBJ databases">
        <title>Genomic Encyclopedia of Type Strains, Phase III (KMG-III): the genomes of soil and plant-associated and newly described type strains.</title>
        <authorList>
            <person name="Whitman W."/>
        </authorList>
    </citation>
    <scope>NUCLEOTIDE SEQUENCE [LARGE SCALE GENOMIC DNA]</scope>
    <source>
        <strain evidence="1 2">CECT 8333</strain>
    </source>
</reference>
<protein>
    <submittedName>
        <fullName evidence="1">Uncharacterized protein</fullName>
    </submittedName>
</protein>
<dbReference type="OrthoDB" id="2650374at2"/>